<keyword evidence="3" id="KW-1185">Reference proteome</keyword>
<accession>A0ABU1XEU0</accession>
<feature type="compositionally biased region" description="Basic and acidic residues" evidence="1">
    <location>
        <begin position="105"/>
        <end position="117"/>
    </location>
</feature>
<comment type="caution">
    <text evidence="2">The sequence shown here is derived from an EMBL/GenBank/DDBJ whole genome shotgun (WGS) entry which is preliminary data.</text>
</comment>
<evidence type="ECO:0000256" key="1">
    <source>
        <dbReference type="SAM" id="MobiDB-lite"/>
    </source>
</evidence>
<feature type="region of interest" description="Disordered" evidence="1">
    <location>
        <begin position="1"/>
        <end position="117"/>
    </location>
</feature>
<protein>
    <submittedName>
        <fullName evidence="2">Uncharacterized protein</fullName>
    </submittedName>
</protein>
<dbReference type="Proteomes" id="UP001251217">
    <property type="component" value="Unassembled WGS sequence"/>
</dbReference>
<dbReference type="RefSeq" id="WP_310401954.1">
    <property type="nucleotide sequence ID" value="NZ_JAVDWW010000004.1"/>
</dbReference>
<evidence type="ECO:0000313" key="2">
    <source>
        <dbReference type="EMBL" id="MDR7169057.1"/>
    </source>
</evidence>
<sequence>MNEAQRSSGVIPPETRSPSSRIPANGASAKADGSRVVEPERSNTPWSRPAPGTSAARPASPGKVSAPSTRAGQPQGPRPSSPSAPRTPGKTAPGKSVSAPPGGRSRREEKRDDIRLATRDEARELAEALTARHGLRVLGFETPGIGLDTLREIAAALDDVLSAHPYIALPEFAIAECGDGIARLGHVRNEGSAPVITGLTMNIEFAKNAAALAAKVAVESGSGKLARGSETRPVYSAIVRELGHALDVMGGFAARPISQRTLIAEYLDECGDSRFDTSLAGIVRGYLRWRGRLSRYGFPKGRFEPGMALADAFVEVQLNPADAGAPARALRRLLVETAERRSAKDSGFGQV</sequence>
<dbReference type="EMBL" id="JAVDWW010000004">
    <property type="protein sequence ID" value="MDR7169057.1"/>
    <property type="molecule type" value="Genomic_DNA"/>
</dbReference>
<feature type="compositionally biased region" description="Basic and acidic residues" evidence="1">
    <location>
        <begin position="32"/>
        <end position="41"/>
    </location>
</feature>
<proteinExistence type="predicted"/>
<evidence type="ECO:0000313" key="3">
    <source>
        <dbReference type="Proteomes" id="UP001251217"/>
    </source>
</evidence>
<reference evidence="2 3" key="1">
    <citation type="submission" date="2023-07" db="EMBL/GenBank/DDBJ databases">
        <title>Sorghum-associated microbial communities from plants grown in Nebraska, USA.</title>
        <authorList>
            <person name="Schachtman D."/>
        </authorList>
    </citation>
    <scope>NUCLEOTIDE SEQUENCE [LARGE SCALE GENOMIC DNA]</scope>
    <source>
        <strain evidence="2 3">4272</strain>
    </source>
</reference>
<name>A0ABU1XEU0_9NOCA</name>
<organism evidence="2 3">
    <name type="scientific">Nocardia kruczakiae</name>
    <dbReference type="NCBI Taxonomy" id="261477"/>
    <lineage>
        <taxon>Bacteria</taxon>
        <taxon>Bacillati</taxon>
        <taxon>Actinomycetota</taxon>
        <taxon>Actinomycetes</taxon>
        <taxon>Mycobacteriales</taxon>
        <taxon>Nocardiaceae</taxon>
        <taxon>Nocardia</taxon>
    </lineage>
</organism>
<gene>
    <name evidence="2" type="ORF">J2W56_002798</name>
</gene>